<dbReference type="OrthoDB" id="6627613at2759"/>
<evidence type="ECO:0000313" key="1">
    <source>
        <dbReference type="EMBL" id="CAG5004880.1"/>
    </source>
</evidence>
<keyword evidence="2" id="KW-1185">Reference proteome</keyword>
<sequence>MAEDAAPQAIDQHPHVKAAMYLPILVGSDDDEIIFHELEKMRSILEEAILQTRSMPFENRPQLPRILLSKRNRAVVRTLNPTLVTYLKTSRDLCETDSTDFAVLLPMAGHANRQSSTITAWEKKPRTMSQSVYAPTMDKDDEIKGEFYKELTNVLTKIHPTEQLLLLGDFNARVGHDCDA</sequence>
<dbReference type="Proteomes" id="UP000691718">
    <property type="component" value="Unassembled WGS sequence"/>
</dbReference>
<dbReference type="AlphaFoldDB" id="A0A8S3X5X5"/>
<name>A0A8S3X5X5_PARAO</name>
<dbReference type="EMBL" id="CAJQZP010000975">
    <property type="protein sequence ID" value="CAG5004880.1"/>
    <property type="molecule type" value="Genomic_DNA"/>
</dbReference>
<protein>
    <submittedName>
        <fullName evidence="1">(apollo) hypothetical protein</fullName>
    </submittedName>
</protein>
<proteinExistence type="predicted"/>
<gene>
    <name evidence="1" type="ORF">PAPOLLO_LOCUS14475</name>
</gene>
<organism evidence="1 2">
    <name type="scientific">Parnassius apollo</name>
    <name type="common">Apollo butterfly</name>
    <name type="synonym">Papilio apollo</name>
    <dbReference type="NCBI Taxonomy" id="110799"/>
    <lineage>
        <taxon>Eukaryota</taxon>
        <taxon>Metazoa</taxon>
        <taxon>Ecdysozoa</taxon>
        <taxon>Arthropoda</taxon>
        <taxon>Hexapoda</taxon>
        <taxon>Insecta</taxon>
        <taxon>Pterygota</taxon>
        <taxon>Neoptera</taxon>
        <taxon>Endopterygota</taxon>
        <taxon>Lepidoptera</taxon>
        <taxon>Glossata</taxon>
        <taxon>Ditrysia</taxon>
        <taxon>Papilionoidea</taxon>
        <taxon>Papilionidae</taxon>
        <taxon>Parnassiinae</taxon>
        <taxon>Parnassini</taxon>
        <taxon>Parnassius</taxon>
        <taxon>Parnassius</taxon>
    </lineage>
</organism>
<reference evidence="1" key="1">
    <citation type="submission" date="2021-04" db="EMBL/GenBank/DDBJ databases">
        <authorList>
            <person name="Tunstrom K."/>
        </authorList>
    </citation>
    <scope>NUCLEOTIDE SEQUENCE</scope>
</reference>
<comment type="caution">
    <text evidence="1">The sequence shown here is derived from an EMBL/GenBank/DDBJ whole genome shotgun (WGS) entry which is preliminary data.</text>
</comment>
<accession>A0A8S3X5X5</accession>
<evidence type="ECO:0000313" key="2">
    <source>
        <dbReference type="Proteomes" id="UP000691718"/>
    </source>
</evidence>